<evidence type="ECO:0000313" key="2">
    <source>
        <dbReference type="EMBL" id="MFD2262631.1"/>
    </source>
</evidence>
<keyword evidence="3" id="KW-1185">Reference proteome</keyword>
<dbReference type="RefSeq" id="WP_379875588.1">
    <property type="nucleotide sequence ID" value="NZ_JBHUIP010000004.1"/>
</dbReference>
<comment type="caution">
    <text evidence="2">The sequence shown here is derived from an EMBL/GenBank/DDBJ whole genome shotgun (WGS) entry which is preliminary data.</text>
</comment>
<reference evidence="3" key="1">
    <citation type="journal article" date="2019" name="Int. J. Syst. Evol. Microbiol.">
        <title>The Global Catalogue of Microorganisms (GCM) 10K type strain sequencing project: providing services to taxonomists for standard genome sequencing and annotation.</title>
        <authorList>
            <consortium name="The Broad Institute Genomics Platform"/>
            <consortium name="The Broad Institute Genome Sequencing Center for Infectious Disease"/>
            <person name="Wu L."/>
            <person name="Ma J."/>
        </authorList>
    </citation>
    <scope>NUCLEOTIDE SEQUENCE [LARGE SCALE GENOMIC DNA]</scope>
    <source>
        <strain evidence="3">CGMCC 1.19062</strain>
    </source>
</reference>
<keyword evidence="1" id="KW-0732">Signal</keyword>
<dbReference type="Proteomes" id="UP001597295">
    <property type="component" value="Unassembled WGS sequence"/>
</dbReference>
<protein>
    <recommendedName>
        <fullName evidence="4">DUF4424 domain-containing protein</fullName>
    </recommendedName>
</protein>
<organism evidence="2 3">
    <name type="scientific">Lacibacterium aquatile</name>
    <dbReference type="NCBI Taxonomy" id="1168082"/>
    <lineage>
        <taxon>Bacteria</taxon>
        <taxon>Pseudomonadati</taxon>
        <taxon>Pseudomonadota</taxon>
        <taxon>Alphaproteobacteria</taxon>
        <taxon>Rhodospirillales</taxon>
        <taxon>Rhodospirillaceae</taxon>
    </lineage>
</organism>
<accession>A0ABW5DQ53</accession>
<proteinExistence type="predicted"/>
<dbReference type="EMBL" id="JBHUIP010000004">
    <property type="protein sequence ID" value="MFD2262631.1"/>
    <property type="molecule type" value="Genomic_DNA"/>
</dbReference>
<evidence type="ECO:0000256" key="1">
    <source>
        <dbReference type="SAM" id="SignalP"/>
    </source>
</evidence>
<name>A0ABW5DQ53_9PROT</name>
<gene>
    <name evidence="2" type="ORF">ACFSM5_07005</name>
</gene>
<feature type="signal peptide" evidence="1">
    <location>
        <begin position="1"/>
        <end position="19"/>
    </location>
</feature>
<feature type="chain" id="PRO_5045419326" description="DUF4424 domain-containing protein" evidence="1">
    <location>
        <begin position="20"/>
        <end position="280"/>
    </location>
</feature>
<sequence>MRLVYGIAAAVCLAFPLQAQTLKGSSQLTFKGDDRVQENTSLTVTRCGGEERILRLKTAMSWNENEKGGEGSVKLDVLKPGQKKPLFSIERKDAVGAAFDLNSQNCLMTVDLGIEDLSWWGVYDLAKGGNLFDTMVPPRSFCLASKRENGQPLAECGYTAGFYVPSDDQIAQPEYGSRSIGNLLLAKGLQVTQLRFTAANDNRARELRSYWDERWSVNLVENLNGRPVTWAASKTLTERPLSLRVEWVEAGLAAIIPLTADGFDIGRATLPDGIKAEVLK</sequence>
<evidence type="ECO:0000313" key="3">
    <source>
        <dbReference type="Proteomes" id="UP001597295"/>
    </source>
</evidence>
<evidence type="ECO:0008006" key="4">
    <source>
        <dbReference type="Google" id="ProtNLM"/>
    </source>
</evidence>